<gene>
    <name evidence="4" type="ORF">MUG84_22805</name>
</gene>
<dbReference type="GO" id="GO:0008206">
    <property type="term" value="P:bile acid metabolic process"/>
    <property type="evidence" value="ECO:0007669"/>
    <property type="project" value="UniProtKB-ARBA"/>
</dbReference>
<dbReference type="PRINTS" id="PR00081">
    <property type="entry name" value="GDHRDH"/>
</dbReference>
<dbReference type="Pfam" id="PF00106">
    <property type="entry name" value="adh_short"/>
    <property type="match status" value="1"/>
</dbReference>
<dbReference type="PANTHER" id="PTHR42760">
    <property type="entry name" value="SHORT-CHAIN DEHYDROGENASES/REDUCTASES FAMILY MEMBER"/>
    <property type="match status" value="1"/>
</dbReference>
<dbReference type="CDD" id="cd05233">
    <property type="entry name" value="SDR_c"/>
    <property type="match status" value="1"/>
</dbReference>
<evidence type="ECO:0000313" key="4">
    <source>
        <dbReference type="EMBL" id="MCJ8014535.1"/>
    </source>
</evidence>
<comment type="similarity">
    <text evidence="1 3">Belongs to the short-chain dehydrogenases/reductases (SDR) family.</text>
</comment>
<dbReference type="AlphaFoldDB" id="A0A9X2B4Z9"/>
<dbReference type="PANTHER" id="PTHR42760:SF40">
    <property type="entry name" value="3-OXOACYL-[ACYL-CARRIER-PROTEIN] REDUCTASE, CHLOROPLASTIC"/>
    <property type="match status" value="1"/>
</dbReference>
<dbReference type="RefSeq" id="WP_244729312.1">
    <property type="nucleotide sequence ID" value="NZ_JALIRP010000012.1"/>
</dbReference>
<dbReference type="Gene3D" id="3.40.50.720">
    <property type="entry name" value="NAD(P)-binding Rossmann-like Domain"/>
    <property type="match status" value="1"/>
</dbReference>
<dbReference type="InterPro" id="IPR002347">
    <property type="entry name" value="SDR_fam"/>
</dbReference>
<sequence>MELRDKKVLVTGGGTGIGRAVSLALADRGAVVAVNYSKSVNEAEETVRMIQDQGGHALAIQADVSREEEVLAMVDTLAREWGAIDLLVNNASVTRHIPMDDLDAVTEEAWDELFQINVKGMFYCARAVAPFMKKQKQGVIVNVGSIAGITGSGSSLPYAVSKAAVHGLTRSLAKSLSPYIRVNFVAPGAVLTRWWEGREQQMEQLAGSLLLGKTALPADIAHMICTVLEQEALTGQIITVDAGQSMQ</sequence>
<keyword evidence="2" id="KW-0560">Oxidoreductase</keyword>
<dbReference type="InterPro" id="IPR020904">
    <property type="entry name" value="Sc_DH/Rdtase_CS"/>
</dbReference>
<comment type="caution">
    <text evidence="4">The sequence shown here is derived from an EMBL/GenBank/DDBJ whole genome shotgun (WGS) entry which is preliminary data.</text>
</comment>
<protein>
    <submittedName>
        <fullName evidence="4">SDR family NAD(P)-dependent oxidoreductase</fullName>
    </submittedName>
</protein>
<evidence type="ECO:0000256" key="3">
    <source>
        <dbReference type="RuleBase" id="RU000363"/>
    </source>
</evidence>
<dbReference type="Proteomes" id="UP001139347">
    <property type="component" value="Unassembled WGS sequence"/>
</dbReference>
<proteinExistence type="inferred from homology"/>
<dbReference type="InterPro" id="IPR036291">
    <property type="entry name" value="NAD(P)-bd_dom_sf"/>
</dbReference>
<evidence type="ECO:0000256" key="2">
    <source>
        <dbReference type="ARBA" id="ARBA00023002"/>
    </source>
</evidence>
<reference evidence="4" key="1">
    <citation type="submission" date="2022-04" db="EMBL/GenBank/DDBJ databases">
        <title>Paenibacillus mangrovi sp. nov., a novel endophytic bacterium isolated from bark of Kandelia candel.</title>
        <authorList>
            <person name="Tuo L."/>
        </authorList>
    </citation>
    <scope>NUCLEOTIDE SEQUENCE</scope>
    <source>
        <strain evidence="4">KQZ6P-2</strain>
    </source>
</reference>
<accession>A0A9X2B4Z9</accession>
<dbReference type="SUPFAM" id="SSF51735">
    <property type="entry name" value="NAD(P)-binding Rossmann-fold domains"/>
    <property type="match status" value="1"/>
</dbReference>
<dbReference type="PRINTS" id="PR00080">
    <property type="entry name" value="SDRFAMILY"/>
</dbReference>
<dbReference type="FunFam" id="3.40.50.720:FF:000084">
    <property type="entry name" value="Short-chain dehydrogenase reductase"/>
    <property type="match status" value="1"/>
</dbReference>
<keyword evidence="5" id="KW-1185">Reference proteome</keyword>
<evidence type="ECO:0000256" key="1">
    <source>
        <dbReference type="ARBA" id="ARBA00006484"/>
    </source>
</evidence>
<evidence type="ECO:0000313" key="5">
    <source>
        <dbReference type="Proteomes" id="UP001139347"/>
    </source>
</evidence>
<dbReference type="PROSITE" id="PS00061">
    <property type="entry name" value="ADH_SHORT"/>
    <property type="match status" value="1"/>
</dbReference>
<name>A0A9X2B4Z9_9BACL</name>
<organism evidence="4 5">
    <name type="scientific">Paenibacillus mangrovi</name>
    <dbReference type="NCBI Taxonomy" id="2931978"/>
    <lineage>
        <taxon>Bacteria</taxon>
        <taxon>Bacillati</taxon>
        <taxon>Bacillota</taxon>
        <taxon>Bacilli</taxon>
        <taxon>Bacillales</taxon>
        <taxon>Paenibacillaceae</taxon>
        <taxon>Paenibacillus</taxon>
    </lineage>
</organism>
<dbReference type="GO" id="GO:0030497">
    <property type="term" value="P:fatty acid elongation"/>
    <property type="evidence" value="ECO:0007669"/>
    <property type="project" value="TreeGrafter"/>
</dbReference>
<dbReference type="EMBL" id="JALIRP010000012">
    <property type="protein sequence ID" value="MCJ8014535.1"/>
    <property type="molecule type" value="Genomic_DNA"/>
</dbReference>
<dbReference type="GO" id="GO:0016616">
    <property type="term" value="F:oxidoreductase activity, acting on the CH-OH group of donors, NAD or NADP as acceptor"/>
    <property type="evidence" value="ECO:0007669"/>
    <property type="project" value="TreeGrafter"/>
</dbReference>